<comment type="caution">
    <text evidence="2">The sequence shown here is derived from an EMBL/GenBank/DDBJ whole genome shotgun (WGS) entry which is preliminary data.</text>
</comment>
<keyword evidence="3" id="KW-1185">Reference proteome</keyword>
<organism evidence="2 3">
    <name type="scientific">Saccharothrix longispora</name>
    <dbReference type="NCBI Taxonomy" id="33920"/>
    <lineage>
        <taxon>Bacteria</taxon>
        <taxon>Bacillati</taxon>
        <taxon>Actinomycetota</taxon>
        <taxon>Actinomycetes</taxon>
        <taxon>Pseudonocardiales</taxon>
        <taxon>Pseudonocardiaceae</taxon>
        <taxon>Saccharothrix</taxon>
    </lineage>
</organism>
<sequence>MPIFDTPDPIEVDLDLVYGGTLLTAGERDRTTVEVRPTDPASEKDVKAAGTTTVEFHDGRLTVRSRRTTNFLAKPGSVDLVVELPAGSAVTARGQLVDFRGEGALGECRIKTSAGHIRLQDTGAARLETSTGDIAVARASGRVDVRTGSGEVRIGTLDGSGEIKNSNGATRLGEVTGEVRVNAANGEIVIDRAGGDVHARSAHGHIRVHDVARGSVTLETSVGELEVGVREGTAAWLDVRSRTGRVRNELSTSDAPGETDERVEVRGRTTLGDILVRRA</sequence>
<name>A0ABU1Q5K3_9PSEU</name>
<dbReference type="PANTHER" id="PTHR34094">
    <property type="match status" value="1"/>
</dbReference>
<evidence type="ECO:0000259" key="1">
    <source>
        <dbReference type="Pfam" id="PF13349"/>
    </source>
</evidence>
<dbReference type="EMBL" id="JAVDSG010000001">
    <property type="protein sequence ID" value="MDR6597966.1"/>
    <property type="molecule type" value="Genomic_DNA"/>
</dbReference>
<dbReference type="Proteomes" id="UP001268819">
    <property type="component" value="Unassembled WGS sequence"/>
</dbReference>
<dbReference type="InterPro" id="IPR025164">
    <property type="entry name" value="Toastrack_DUF4097"/>
</dbReference>
<proteinExistence type="predicted"/>
<protein>
    <submittedName>
        <fullName evidence="2">DUF4097 and DUF4098 domain-containing protein YvlB</fullName>
    </submittedName>
</protein>
<gene>
    <name evidence="2" type="ORF">J2S66_006350</name>
</gene>
<feature type="domain" description="DUF4097" evidence="1">
    <location>
        <begin position="26"/>
        <end position="255"/>
    </location>
</feature>
<evidence type="ECO:0000313" key="2">
    <source>
        <dbReference type="EMBL" id="MDR6597966.1"/>
    </source>
</evidence>
<dbReference type="Pfam" id="PF13349">
    <property type="entry name" value="DUF4097"/>
    <property type="match status" value="1"/>
</dbReference>
<accession>A0ABU1Q5K3</accession>
<dbReference type="PANTHER" id="PTHR34094:SF1">
    <property type="entry name" value="PROTEIN FAM185A"/>
    <property type="match status" value="1"/>
</dbReference>
<evidence type="ECO:0000313" key="3">
    <source>
        <dbReference type="Proteomes" id="UP001268819"/>
    </source>
</evidence>
<dbReference type="RefSeq" id="WP_310311811.1">
    <property type="nucleotide sequence ID" value="NZ_BAAAXB010000001.1"/>
</dbReference>
<reference evidence="2 3" key="1">
    <citation type="submission" date="2023-07" db="EMBL/GenBank/DDBJ databases">
        <title>Sequencing the genomes of 1000 actinobacteria strains.</title>
        <authorList>
            <person name="Klenk H.-P."/>
        </authorList>
    </citation>
    <scope>NUCLEOTIDE SEQUENCE [LARGE SCALE GENOMIC DNA]</scope>
    <source>
        <strain evidence="2 3">DSM 43749</strain>
    </source>
</reference>